<dbReference type="Pfam" id="PF00801">
    <property type="entry name" value="PKD"/>
    <property type="match status" value="1"/>
</dbReference>
<reference evidence="8 9" key="1">
    <citation type="submission" date="2020-06" db="EMBL/GenBank/DDBJ databases">
        <authorList>
            <consortium name="Wellcome Sanger Institute Data Sharing"/>
        </authorList>
    </citation>
    <scope>NUCLEOTIDE SEQUENCE [LARGE SCALE GENOMIC DNA]</scope>
</reference>
<dbReference type="InterPro" id="IPR059017">
    <property type="entry name" value="PMEL_NMB_N"/>
</dbReference>
<dbReference type="Pfam" id="PF20433">
    <property type="entry name" value="PKAT_KLD"/>
    <property type="match status" value="1"/>
</dbReference>
<dbReference type="InterPro" id="IPR045219">
    <property type="entry name" value="PKAT"/>
</dbReference>
<feature type="signal peptide" evidence="6">
    <location>
        <begin position="1"/>
        <end position="18"/>
    </location>
</feature>
<feature type="domain" description="PKD" evidence="7">
    <location>
        <begin position="247"/>
        <end position="287"/>
    </location>
</feature>
<gene>
    <name evidence="8" type="primary">pmelb</name>
</gene>
<dbReference type="Ensembl" id="ENSDCDT00010067237.1">
    <property type="protein sequence ID" value="ENSDCDP00010056589.1"/>
    <property type="gene ID" value="ENSDCDG00010032228.1"/>
</dbReference>
<protein>
    <recommendedName>
        <fullName evidence="7">PKD domain-containing protein</fullName>
    </recommendedName>
</protein>
<dbReference type="AlphaFoldDB" id="A0AAY4EGV9"/>
<evidence type="ECO:0000259" key="7">
    <source>
        <dbReference type="PROSITE" id="PS50093"/>
    </source>
</evidence>
<organism evidence="8 9">
    <name type="scientific">Denticeps clupeoides</name>
    <name type="common">denticle herring</name>
    <dbReference type="NCBI Taxonomy" id="299321"/>
    <lineage>
        <taxon>Eukaryota</taxon>
        <taxon>Metazoa</taxon>
        <taxon>Chordata</taxon>
        <taxon>Craniata</taxon>
        <taxon>Vertebrata</taxon>
        <taxon>Euteleostomi</taxon>
        <taxon>Actinopterygii</taxon>
        <taxon>Neopterygii</taxon>
        <taxon>Teleostei</taxon>
        <taxon>Clupei</taxon>
        <taxon>Clupeiformes</taxon>
        <taxon>Denticipitoidei</taxon>
        <taxon>Denticipitidae</taxon>
        <taxon>Denticeps</taxon>
    </lineage>
</organism>
<keyword evidence="2" id="KW-0325">Glycoprotein</keyword>
<keyword evidence="5" id="KW-1133">Transmembrane helix</keyword>
<dbReference type="Gene3D" id="2.60.40.10">
    <property type="entry name" value="Immunoglobulins"/>
    <property type="match status" value="1"/>
</dbReference>
<dbReference type="PANTHER" id="PTHR11861">
    <property type="entry name" value="MELANOCYTE PROTEIN PMEL 17-RELATED"/>
    <property type="match status" value="1"/>
</dbReference>
<evidence type="ECO:0000256" key="2">
    <source>
        <dbReference type="ARBA" id="ARBA00023180"/>
    </source>
</evidence>
<dbReference type="CDD" id="cd00146">
    <property type="entry name" value="PKD"/>
    <property type="match status" value="1"/>
</dbReference>
<dbReference type="InterPro" id="IPR013783">
    <property type="entry name" value="Ig-like_fold"/>
</dbReference>
<dbReference type="SUPFAM" id="SSF49299">
    <property type="entry name" value="PKD domain"/>
    <property type="match status" value="1"/>
</dbReference>
<comment type="similarity">
    <text evidence="3">Belongs to the PMEL/NMB family.</text>
</comment>
<dbReference type="PROSITE" id="PS50093">
    <property type="entry name" value="PKD"/>
    <property type="match status" value="1"/>
</dbReference>
<sequence length="631" mass="68738">MKNFSVALILAVFVTALARQVERVDLQPRFIRYRFWNTKMYPVWRDGDARFKNSWIGGQAKFSVSNDAPTLTGAKITFTIDIHFPETQKVLPDGQVVWAKTFSENGTQHREGEPIYPQQPSEDWDMVFPDGSTLGKDGDKKPPFVFVWKAWGQYWQVSDGPSSSLTIGTDGIPLGSYAMDVVIYHYRKKDKFIPMGYASTQFCITDQIPFEVTLSQVNDINVVDKSFVQNRAVAFTVTLHDPSQYLSTSDVTFNWDFGDHSGTVISRDPTVTHTYTQAGDFRPQVVVQAAIPDPACATPSDSPTGVTVTSRPPHPPVQQMSTGSPGQEPLQSAKVVFSTLVPTQRTMVVSMTTSPSDASGGGDEAEDELMTLSPAEWVTGLADSATTMLVSSTREDNGRHASSTVVDATSAPATNPAPVAVVVAKRHVRDMDDCVIYRYGSYSIKINIVEGIESVEIVQVANAVLMTEPEDNVVDFTITCRGSLPTEVCTIVSDADCVMPVKTICNSVPVSPDCQLVLRQYFNDSGIFCVNVSMTNDVSLAVTSTRVSVKASSKFSSTGTISMVLGVLIVASAVGTVAFTYQRLKGYRPLTEDIPTSQSGSPGWTSFPGLVWSLLSGRMPGESRTLMHRGV</sequence>
<dbReference type="SMART" id="SM00089">
    <property type="entry name" value="PKD"/>
    <property type="match status" value="1"/>
</dbReference>
<keyword evidence="5" id="KW-0812">Transmembrane</keyword>
<dbReference type="PANTHER" id="PTHR11861:SF12">
    <property type="entry name" value="MELANOCYTE PROTEIN PMEL 17 PRECURSOR"/>
    <property type="match status" value="1"/>
</dbReference>
<reference evidence="8" key="2">
    <citation type="submission" date="2025-08" db="UniProtKB">
        <authorList>
            <consortium name="Ensembl"/>
        </authorList>
    </citation>
    <scope>IDENTIFICATION</scope>
</reference>
<dbReference type="FunFam" id="2.60.40.10:FF:001512">
    <property type="entry name" value="Premelanosome protein a"/>
    <property type="match status" value="1"/>
</dbReference>
<dbReference type="GO" id="GO:0042470">
    <property type="term" value="C:melanosome"/>
    <property type="evidence" value="ECO:0007669"/>
    <property type="project" value="TreeGrafter"/>
</dbReference>
<dbReference type="Proteomes" id="UP000694580">
    <property type="component" value="Chromosome 10"/>
</dbReference>
<dbReference type="GO" id="GO:0005886">
    <property type="term" value="C:plasma membrane"/>
    <property type="evidence" value="ECO:0007669"/>
    <property type="project" value="TreeGrafter"/>
</dbReference>
<dbReference type="GeneID" id="114798309"/>
<feature type="compositionally biased region" description="Polar residues" evidence="4">
    <location>
        <begin position="299"/>
        <end position="310"/>
    </location>
</feature>
<name>A0AAY4EGV9_9TELE</name>
<keyword evidence="9" id="KW-1185">Reference proteome</keyword>
<keyword evidence="1 6" id="KW-0732">Signal</keyword>
<evidence type="ECO:0000256" key="3">
    <source>
        <dbReference type="ARBA" id="ARBA00025776"/>
    </source>
</evidence>
<evidence type="ECO:0000256" key="4">
    <source>
        <dbReference type="SAM" id="MobiDB-lite"/>
    </source>
</evidence>
<proteinExistence type="inferred from homology"/>
<accession>A0AAY4EGV9</accession>
<dbReference type="GeneTree" id="ENSGT00950000183188"/>
<feature type="chain" id="PRO_5044193726" description="PKD domain-containing protein" evidence="6">
    <location>
        <begin position="19"/>
        <end position="631"/>
    </location>
</feature>
<keyword evidence="5" id="KW-0472">Membrane</keyword>
<reference evidence="8" key="3">
    <citation type="submission" date="2025-09" db="UniProtKB">
        <authorList>
            <consortium name="Ensembl"/>
        </authorList>
    </citation>
    <scope>IDENTIFICATION</scope>
</reference>
<dbReference type="Pfam" id="PF26141">
    <property type="entry name" value="PMEL_NMB_N"/>
    <property type="match status" value="1"/>
</dbReference>
<evidence type="ECO:0000256" key="1">
    <source>
        <dbReference type="ARBA" id="ARBA00022729"/>
    </source>
</evidence>
<evidence type="ECO:0000256" key="6">
    <source>
        <dbReference type="SAM" id="SignalP"/>
    </source>
</evidence>
<evidence type="ECO:0000313" key="9">
    <source>
        <dbReference type="Proteomes" id="UP000694580"/>
    </source>
</evidence>
<evidence type="ECO:0000256" key="5">
    <source>
        <dbReference type="SAM" id="Phobius"/>
    </source>
</evidence>
<dbReference type="InterPro" id="IPR000601">
    <property type="entry name" value="PKD_dom"/>
</dbReference>
<feature type="transmembrane region" description="Helical" evidence="5">
    <location>
        <begin position="561"/>
        <end position="581"/>
    </location>
</feature>
<dbReference type="InterPro" id="IPR046846">
    <property type="entry name" value="PKAT_KLD"/>
</dbReference>
<dbReference type="GO" id="GO:0032438">
    <property type="term" value="P:melanosome organization"/>
    <property type="evidence" value="ECO:0007669"/>
    <property type="project" value="TreeGrafter"/>
</dbReference>
<dbReference type="InterPro" id="IPR022409">
    <property type="entry name" value="PKD/Chitinase_dom"/>
</dbReference>
<evidence type="ECO:0000313" key="8">
    <source>
        <dbReference type="Ensembl" id="ENSDCDP00010056589.1"/>
    </source>
</evidence>
<feature type="region of interest" description="Disordered" evidence="4">
    <location>
        <begin position="295"/>
        <end position="329"/>
    </location>
</feature>
<dbReference type="InterPro" id="IPR035986">
    <property type="entry name" value="PKD_dom_sf"/>
</dbReference>
<dbReference type="RefSeq" id="XP_028849722.1">
    <property type="nucleotide sequence ID" value="XM_028993889.1"/>
</dbReference>